<organism evidence="1 2">
    <name type="scientific">Streptomyces gardneri</name>
    <dbReference type="NCBI Taxonomy" id="66892"/>
    <lineage>
        <taxon>Bacteria</taxon>
        <taxon>Bacillati</taxon>
        <taxon>Actinomycetota</taxon>
        <taxon>Actinomycetes</taxon>
        <taxon>Kitasatosporales</taxon>
        <taxon>Streptomycetaceae</taxon>
        <taxon>Streptomyces</taxon>
    </lineage>
</organism>
<dbReference type="GeneID" id="95687998"/>
<dbReference type="NCBIfam" id="TIGR00026">
    <property type="entry name" value="hi_GC_TIGR00026"/>
    <property type="match status" value="1"/>
</dbReference>
<proteinExistence type="predicted"/>
<comment type="caution">
    <text evidence="1">The sequence shown here is derived from an EMBL/GenBank/DDBJ whole genome shotgun (WGS) entry which is preliminary data.</text>
</comment>
<dbReference type="Gene3D" id="2.30.110.10">
    <property type="entry name" value="Electron Transport, Fmn-binding Protein, Chain A"/>
    <property type="match status" value="1"/>
</dbReference>
<dbReference type="OrthoDB" id="5186446at2"/>
<evidence type="ECO:0000313" key="1">
    <source>
        <dbReference type="EMBL" id="GEB55047.1"/>
    </source>
</evidence>
<dbReference type="EMBL" id="BJMN01000005">
    <property type="protein sequence ID" value="GEB55047.1"/>
    <property type="molecule type" value="Genomic_DNA"/>
</dbReference>
<name>A0A4Y3REB0_9ACTN</name>
<reference evidence="1 2" key="1">
    <citation type="submission" date="2019-06" db="EMBL/GenBank/DDBJ databases">
        <title>Whole genome shotgun sequence of Streptomyces gardneri NBRC 12865.</title>
        <authorList>
            <person name="Hosoyama A."/>
            <person name="Uohara A."/>
            <person name="Ohji S."/>
            <person name="Ichikawa N."/>
        </authorList>
    </citation>
    <scope>NUCLEOTIDE SEQUENCE [LARGE SCALE GENOMIC DNA]</scope>
    <source>
        <strain evidence="1 2">NBRC 12865</strain>
    </source>
</reference>
<keyword evidence="2" id="KW-1185">Reference proteome</keyword>
<protein>
    <submittedName>
        <fullName evidence="1">Nitroreductase</fullName>
    </submittedName>
</protein>
<dbReference type="Pfam" id="PF04075">
    <property type="entry name" value="F420H2_quin_red"/>
    <property type="match status" value="1"/>
</dbReference>
<dbReference type="InterPro" id="IPR004378">
    <property type="entry name" value="F420H2_quin_Rdtase"/>
</dbReference>
<dbReference type="RefSeq" id="WP_055644876.1">
    <property type="nucleotide sequence ID" value="NZ_BJMN01000005.1"/>
</dbReference>
<dbReference type="Proteomes" id="UP000315226">
    <property type="component" value="Unassembled WGS sequence"/>
</dbReference>
<gene>
    <name evidence="1" type="ORF">SGA01_06520</name>
</gene>
<dbReference type="GO" id="GO:0016491">
    <property type="term" value="F:oxidoreductase activity"/>
    <property type="evidence" value="ECO:0007669"/>
    <property type="project" value="InterPro"/>
</dbReference>
<evidence type="ECO:0000313" key="2">
    <source>
        <dbReference type="Proteomes" id="UP000315226"/>
    </source>
</evidence>
<sequence length="159" mass="17302">MSAQPAAHVMKPGWFTVNVLNRAVAWMTRRGISVWGSRVLAVRGRKSGEWRRTPVNLLTVDGAQYLVAPRGHVQWTHNMRAAGGGQLLLGKHAEGFTAVELADDDKPALLRAYLKRWKAEVGVFFGGIGPDSSDEELRAIAPKHPVFRITTTGPAAPAV</sequence>
<dbReference type="AlphaFoldDB" id="A0A4Y3REB0"/>
<accession>A0A4Y3REB0</accession>
<dbReference type="InterPro" id="IPR012349">
    <property type="entry name" value="Split_barrel_FMN-bd"/>
</dbReference>